<organism evidence="1 2">
    <name type="scientific">Halobiforma nitratireducens JCM 10879</name>
    <dbReference type="NCBI Taxonomy" id="1227454"/>
    <lineage>
        <taxon>Archaea</taxon>
        <taxon>Methanobacteriati</taxon>
        <taxon>Methanobacteriota</taxon>
        <taxon>Stenosarchaea group</taxon>
        <taxon>Halobacteria</taxon>
        <taxon>Halobacteriales</taxon>
        <taxon>Natrialbaceae</taxon>
        <taxon>Halobiforma</taxon>
    </lineage>
</organism>
<sequence length="54" mass="6354">MANVIDDLEHRRRIPLITTARYMAAHFPTRREAEQTFSIAMRLDRGEQLHESDS</sequence>
<name>M0LIF9_9EURY</name>
<reference evidence="1 2" key="1">
    <citation type="journal article" date="2014" name="PLoS Genet.">
        <title>Phylogenetically driven sequencing of extremely halophilic archaea reveals strategies for static and dynamic osmo-response.</title>
        <authorList>
            <person name="Becker E.A."/>
            <person name="Seitzer P.M."/>
            <person name="Tritt A."/>
            <person name="Larsen D."/>
            <person name="Krusor M."/>
            <person name="Yao A.I."/>
            <person name="Wu D."/>
            <person name="Madern D."/>
            <person name="Eisen J.A."/>
            <person name="Darling A.E."/>
            <person name="Facciotti M.T."/>
        </authorList>
    </citation>
    <scope>NUCLEOTIDE SEQUENCE [LARGE SCALE GENOMIC DNA]</scope>
    <source>
        <strain evidence="1 2">JCM 10879</strain>
    </source>
</reference>
<evidence type="ECO:0000313" key="2">
    <source>
        <dbReference type="Proteomes" id="UP000011607"/>
    </source>
</evidence>
<accession>M0LIF9</accession>
<dbReference type="eggNOG" id="arCOG02852">
    <property type="taxonomic scope" value="Archaea"/>
</dbReference>
<evidence type="ECO:0000313" key="1">
    <source>
        <dbReference type="EMBL" id="EMA33402.1"/>
    </source>
</evidence>
<proteinExistence type="predicted"/>
<dbReference type="Proteomes" id="UP000011607">
    <property type="component" value="Unassembled WGS sequence"/>
</dbReference>
<dbReference type="EMBL" id="AOMA01000142">
    <property type="protein sequence ID" value="EMA33402.1"/>
    <property type="molecule type" value="Genomic_DNA"/>
</dbReference>
<dbReference type="PATRIC" id="fig|1227454.3.peg.2918"/>
<gene>
    <name evidence="1" type="ORF">C446_14269</name>
</gene>
<keyword evidence="2" id="KW-1185">Reference proteome</keyword>
<dbReference type="STRING" id="1227454.C446_14269"/>
<comment type="caution">
    <text evidence="1">The sequence shown here is derived from an EMBL/GenBank/DDBJ whole genome shotgun (WGS) entry which is preliminary data.</text>
</comment>
<protein>
    <submittedName>
        <fullName evidence="1">Rieske (2Fe-2S) iron-sulfur domain-containing protein</fullName>
    </submittedName>
</protein>
<dbReference type="AlphaFoldDB" id="M0LIF9"/>